<evidence type="ECO:0000313" key="3">
    <source>
        <dbReference type="Proteomes" id="UP001163046"/>
    </source>
</evidence>
<protein>
    <submittedName>
        <fullName evidence="2">DNA cross-link repair 1A protein</fullName>
    </submittedName>
</protein>
<evidence type="ECO:0000313" key="2">
    <source>
        <dbReference type="EMBL" id="KAJ7385529.1"/>
    </source>
</evidence>
<name>A0A9X0D5F8_9CNID</name>
<evidence type="ECO:0000256" key="1">
    <source>
        <dbReference type="SAM" id="MobiDB-lite"/>
    </source>
</evidence>
<dbReference type="AlphaFoldDB" id="A0A9X0D5F8"/>
<comment type="caution">
    <text evidence="2">The sequence shown here is derived from an EMBL/GenBank/DDBJ whole genome shotgun (WGS) entry which is preliminary data.</text>
</comment>
<keyword evidence="3" id="KW-1185">Reference proteome</keyword>
<proteinExistence type="predicted"/>
<gene>
    <name evidence="2" type="primary">DCLRE1A_3</name>
    <name evidence="2" type="ORF">OS493_015101</name>
</gene>
<feature type="compositionally biased region" description="Polar residues" evidence="1">
    <location>
        <begin position="42"/>
        <end position="61"/>
    </location>
</feature>
<organism evidence="2 3">
    <name type="scientific">Desmophyllum pertusum</name>
    <dbReference type="NCBI Taxonomy" id="174260"/>
    <lineage>
        <taxon>Eukaryota</taxon>
        <taxon>Metazoa</taxon>
        <taxon>Cnidaria</taxon>
        <taxon>Anthozoa</taxon>
        <taxon>Hexacorallia</taxon>
        <taxon>Scleractinia</taxon>
        <taxon>Caryophylliina</taxon>
        <taxon>Caryophylliidae</taxon>
        <taxon>Desmophyllum</taxon>
    </lineage>
</organism>
<feature type="compositionally biased region" description="Polar residues" evidence="1">
    <location>
        <begin position="102"/>
        <end position="112"/>
    </location>
</feature>
<dbReference type="EMBL" id="MU825880">
    <property type="protein sequence ID" value="KAJ7385529.1"/>
    <property type="molecule type" value="Genomic_DNA"/>
</dbReference>
<dbReference type="OrthoDB" id="262529at2759"/>
<sequence length="149" mass="16630">MEGEEDEDDIWEEKSLKQLKRKLQNSTYTFPIPHKNVKSKRSTSTVNEGQRASHLEASQATRQDKSKASKASGNAKNGRQKRKRSDSSNSIVGSRTIHQRTDQCSSPVSNDKVTPHKDITDGCCPKCQMPFCALIGQSPGWHVSECLEN</sequence>
<accession>A0A9X0D5F8</accession>
<feature type="region of interest" description="Disordered" evidence="1">
    <location>
        <begin position="22"/>
        <end position="115"/>
    </location>
</feature>
<dbReference type="Proteomes" id="UP001163046">
    <property type="component" value="Unassembled WGS sequence"/>
</dbReference>
<reference evidence="2" key="1">
    <citation type="submission" date="2023-01" db="EMBL/GenBank/DDBJ databases">
        <title>Genome assembly of the deep-sea coral Lophelia pertusa.</title>
        <authorList>
            <person name="Herrera S."/>
            <person name="Cordes E."/>
        </authorList>
    </citation>
    <scope>NUCLEOTIDE SEQUENCE</scope>
    <source>
        <strain evidence="2">USNM1676648</strain>
        <tissue evidence="2">Polyp</tissue>
    </source>
</reference>